<dbReference type="Gene3D" id="3.20.20.140">
    <property type="entry name" value="Metal-dependent hydrolases"/>
    <property type="match status" value="1"/>
</dbReference>
<feature type="domain" description="Polymerase/histidinol phosphatase N-terminal" evidence="1">
    <location>
        <begin position="6"/>
        <end position="74"/>
    </location>
</feature>
<keyword evidence="3" id="KW-1185">Reference proteome</keyword>
<dbReference type="InterPro" id="IPR052018">
    <property type="entry name" value="PHP_domain"/>
</dbReference>
<dbReference type="EMBL" id="LWDV01000010">
    <property type="protein sequence ID" value="OCL25830.1"/>
    <property type="molecule type" value="Genomic_DNA"/>
</dbReference>
<dbReference type="Proteomes" id="UP000093514">
    <property type="component" value="Unassembled WGS sequence"/>
</dbReference>
<dbReference type="CDD" id="cd07432">
    <property type="entry name" value="PHP_HisPPase"/>
    <property type="match status" value="1"/>
</dbReference>
<name>A0A1C0A6P5_9FIRM</name>
<sequence>MRSFIADLHVHSVLSPCGDLLMTPQNIINRSLELGLDMIAITDHNSAENIGVALELAKDTPLTIIPGMEVETVEEIHLICLFDTLDQVLLWQEKVYNSLPDFKNNEEIFGPQLLTDQSDEYMDRVDKLLLTATSLSINDVIKEVRSIGGIAIPSHVDKPNYSIISNLGFIPPDLDAAIFEISSKAKISKVIDKFNTIDNYSFISNSDAHYLQDIKRSMKLYMKAPKVKEVELALKGVNGRNAEIM</sequence>
<evidence type="ECO:0000313" key="2">
    <source>
        <dbReference type="EMBL" id="OCL25830.1"/>
    </source>
</evidence>
<dbReference type="Pfam" id="PF02811">
    <property type="entry name" value="PHP"/>
    <property type="match status" value="1"/>
</dbReference>
<dbReference type="InterPro" id="IPR016195">
    <property type="entry name" value="Pol/histidinol_Pase-like"/>
</dbReference>
<evidence type="ECO:0000313" key="3">
    <source>
        <dbReference type="Proteomes" id="UP000093514"/>
    </source>
</evidence>
<dbReference type="SUPFAM" id="SSF89550">
    <property type="entry name" value="PHP domain-like"/>
    <property type="match status" value="1"/>
</dbReference>
<dbReference type="SMART" id="SM00481">
    <property type="entry name" value="POLIIIAc"/>
    <property type="match status" value="1"/>
</dbReference>
<dbReference type="GO" id="GO:0035312">
    <property type="term" value="F:5'-3' DNA exonuclease activity"/>
    <property type="evidence" value="ECO:0007669"/>
    <property type="project" value="TreeGrafter"/>
</dbReference>
<dbReference type="AlphaFoldDB" id="A0A1C0A6P5"/>
<dbReference type="PANTHER" id="PTHR42924">
    <property type="entry name" value="EXONUCLEASE"/>
    <property type="match status" value="1"/>
</dbReference>
<gene>
    <name evidence="2" type="ORF">U472_13060</name>
</gene>
<dbReference type="GO" id="GO:0004534">
    <property type="term" value="F:5'-3' RNA exonuclease activity"/>
    <property type="evidence" value="ECO:0007669"/>
    <property type="project" value="TreeGrafter"/>
</dbReference>
<proteinExistence type="predicted"/>
<accession>A0A1C0A6P5</accession>
<organism evidence="2 3">
    <name type="scientific">Orenia metallireducens</name>
    <dbReference type="NCBI Taxonomy" id="1413210"/>
    <lineage>
        <taxon>Bacteria</taxon>
        <taxon>Bacillati</taxon>
        <taxon>Bacillota</taxon>
        <taxon>Clostridia</taxon>
        <taxon>Halanaerobiales</taxon>
        <taxon>Halobacteroidaceae</taxon>
        <taxon>Orenia</taxon>
    </lineage>
</organism>
<dbReference type="PANTHER" id="PTHR42924:SF3">
    <property type="entry name" value="POLYMERASE_HISTIDINOL PHOSPHATASE N-TERMINAL DOMAIN-CONTAINING PROTEIN"/>
    <property type="match status" value="1"/>
</dbReference>
<dbReference type="OrthoDB" id="9791620at2"/>
<comment type="caution">
    <text evidence="2">The sequence shown here is derived from an EMBL/GenBank/DDBJ whole genome shotgun (WGS) entry which is preliminary data.</text>
</comment>
<reference evidence="2 3" key="2">
    <citation type="submission" date="2016-08" db="EMBL/GenBank/DDBJ databases">
        <title>Orenia metallireducens sp. nov. strain Z6, a Novel Metal-reducing Firmicute from the Deep Subsurface.</title>
        <authorList>
            <person name="Maxim B.I."/>
            <person name="Kenneth K."/>
            <person name="Flynn T.M."/>
            <person name="Oloughlin E.J."/>
            <person name="Locke R.A."/>
            <person name="Weber J.R."/>
            <person name="Egan S.M."/>
            <person name="Mackie R.I."/>
            <person name="Cann I.K."/>
        </authorList>
    </citation>
    <scope>NUCLEOTIDE SEQUENCE [LARGE SCALE GENOMIC DNA]</scope>
    <source>
        <strain evidence="2 3">Z6</strain>
    </source>
</reference>
<dbReference type="InterPro" id="IPR003141">
    <property type="entry name" value="Pol/His_phosphatase_N"/>
</dbReference>
<protein>
    <submittedName>
        <fullName evidence="2">Histidinol phosphatase</fullName>
    </submittedName>
</protein>
<reference evidence="3" key="1">
    <citation type="submission" date="2016-07" db="EMBL/GenBank/DDBJ databases">
        <authorList>
            <person name="Florea S."/>
            <person name="Webb J.S."/>
            <person name="Jaromczyk J."/>
            <person name="Schardl C.L."/>
        </authorList>
    </citation>
    <scope>NUCLEOTIDE SEQUENCE [LARGE SCALE GENOMIC DNA]</scope>
    <source>
        <strain evidence="3">Z6</strain>
    </source>
</reference>
<evidence type="ECO:0000259" key="1">
    <source>
        <dbReference type="SMART" id="SM00481"/>
    </source>
</evidence>
<dbReference type="InterPro" id="IPR004013">
    <property type="entry name" value="PHP_dom"/>
</dbReference>